<accession>A0ABP0FDE3</accession>
<comment type="caution">
    <text evidence="3">The sequence shown here is derived from an EMBL/GenBank/DDBJ whole genome shotgun (WGS) entry which is preliminary data.</text>
</comment>
<dbReference type="PANTHER" id="PTHR46145">
    <property type="entry name" value="HEPARANASE"/>
    <property type="match status" value="1"/>
</dbReference>
<protein>
    <recommendedName>
        <fullName evidence="5">Heparanase</fullName>
    </recommendedName>
</protein>
<reference evidence="3 4" key="1">
    <citation type="submission" date="2024-02" db="EMBL/GenBank/DDBJ databases">
        <authorList>
            <person name="Daric V."/>
            <person name="Darras S."/>
        </authorList>
    </citation>
    <scope>NUCLEOTIDE SEQUENCE [LARGE SCALE GENOMIC DNA]</scope>
</reference>
<evidence type="ECO:0008006" key="5">
    <source>
        <dbReference type="Google" id="ProtNLM"/>
    </source>
</evidence>
<name>A0ABP0FDE3_CLALP</name>
<evidence type="ECO:0000313" key="4">
    <source>
        <dbReference type="Proteomes" id="UP001642483"/>
    </source>
</evidence>
<dbReference type="Proteomes" id="UP001642483">
    <property type="component" value="Unassembled WGS sequence"/>
</dbReference>
<dbReference type="InterPro" id="IPR017853">
    <property type="entry name" value="GH"/>
</dbReference>
<comment type="similarity">
    <text evidence="1">Belongs to the glycosyl hydrolase 79 family.</text>
</comment>
<feature type="chain" id="PRO_5046495137" description="Heparanase" evidence="2">
    <location>
        <begin position="19"/>
        <end position="543"/>
    </location>
</feature>
<dbReference type="Pfam" id="PF03662">
    <property type="entry name" value="Glyco_hydro_79n"/>
    <property type="match status" value="1"/>
</dbReference>
<sequence length="543" mass="61658">MLKCIALWFLSLAWNSSASKIRFFIDTSVPVHVVNPLSPSVAMGLGIFEYRWVDYFRDEKFLTLARGLGPSYLRVGGTKADFITFYQNDEDRVSSYIKQRSLVEGSEHQCQQQLRDEEVFQAHRKWADAQQLLFKEEKRKFGIRQVLKPLKMTAADWDKLNEFCQCVGWKLVFGLNLLKRDGEVWNSTNAEQLLQYTEYKYNVNWELGNEPDSYFHKTGISLSAEQVGDAFLRLKDILQKSGWWNSSMILGPDANRIGTRSAGQFLKNFLETAASTITGVTFHQYYLNGKTATPEEFLNKTVLNSIIPKLQQVRKIVQRTAHGRPLWLGETASAFGGGAPGMSNSFIDGFTWLDKLGMASKMGVDMVIRQSFIQSNYDLVDSNFDPLPDYWLTLIYKRLVGPQVLNVTLQKCLQKTGSCRSVTHGHFRMYAHCTKSTVYPHGSVVIYFINLKPKPVKVTMKPLRSKVAKPELFLLEPGVPGNLTSNEVRLNGKLLRLTSAGTFPPLQPTYLHPRALTKGFRIPGHSFGFLALNKFRANACFQE</sequence>
<dbReference type="PANTHER" id="PTHR46145:SF4">
    <property type="entry name" value="HEPARANASE"/>
    <property type="match status" value="1"/>
</dbReference>
<feature type="signal peptide" evidence="2">
    <location>
        <begin position="1"/>
        <end position="18"/>
    </location>
</feature>
<proteinExistence type="inferred from homology"/>
<dbReference type="InterPro" id="IPR005199">
    <property type="entry name" value="Glyco_hydro_79"/>
</dbReference>
<organism evidence="3 4">
    <name type="scientific">Clavelina lepadiformis</name>
    <name type="common">Light-bulb sea squirt</name>
    <name type="synonym">Ascidia lepadiformis</name>
    <dbReference type="NCBI Taxonomy" id="159417"/>
    <lineage>
        <taxon>Eukaryota</taxon>
        <taxon>Metazoa</taxon>
        <taxon>Chordata</taxon>
        <taxon>Tunicata</taxon>
        <taxon>Ascidiacea</taxon>
        <taxon>Aplousobranchia</taxon>
        <taxon>Clavelinidae</taxon>
        <taxon>Clavelina</taxon>
    </lineage>
</organism>
<dbReference type="SUPFAM" id="SSF51445">
    <property type="entry name" value="(Trans)glycosidases"/>
    <property type="match status" value="1"/>
</dbReference>
<evidence type="ECO:0000313" key="3">
    <source>
        <dbReference type="EMBL" id="CAK8676761.1"/>
    </source>
</evidence>
<evidence type="ECO:0000256" key="1">
    <source>
        <dbReference type="ARBA" id="ARBA00009800"/>
    </source>
</evidence>
<dbReference type="Gene3D" id="3.20.20.80">
    <property type="entry name" value="Glycosidases"/>
    <property type="match status" value="1"/>
</dbReference>
<keyword evidence="4" id="KW-1185">Reference proteome</keyword>
<gene>
    <name evidence="3" type="ORF">CVLEPA_LOCUS6202</name>
</gene>
<evidence type="ECO:0000256" key="2">
    <source>
        <dbReference type="SAM" id="SignalP"/>
    </source>
</evidence>
<dbReference type="EMBL" id="CAWYQH010000035">
    <property type="protein sequence ID" value="CAK8676761.1"/>
    <property type="molecule type" value="Genomic_DNA"/>
</dbReference>
<keyword evidence="2" id="KW-0732">Signal</keyword>